<feature type="domain" description="Atrophied bacterial Ig" evidence="3">
    <location>
        <begin position="303"/>
        <end position="393"/>
    </location>
</feature>
<keyword evidence="2" id="KW-0732">Signal</keyword>
<evidence type="ECO:0000313" key="4">
    <source>
        <dbReference type="EMBL" id="UVI32705.1"/>
    </source>
</evidence>
<feature type="domain" description="Atrophied bacterial Ig" evidence="3">
    <location>
        <begin position="206"/>
        <end position="294"/>
    </location>
</feature>
<evidence type="ECO:0000313" key="5">
    <source>
        <dbReference type="Proteomes" id="UP001057877"/>
    </source>
</evidence>
<evidence type="ECO:0000256" key="1">
    <source>
        <dbReference type="SAM" id="MobiDB-lite"/>
    </source>
</evidence>
<organism evidence="4 5">
    <name type="scientific">Paenibacillus spongiae</name>
    <dbReference type="NCBI Taxonomy" id="2909671"/>
    <lineage>
        <taxon>Bacteria</taxon>
        <taxon>Bacillati</taxon>
        <taxon>Bacillota</taxon>
        <taxon>Bacilli</taxon>
        <taxon>Bacillales</taxon>
        <taxon>Paenibacillaceae</taxon>
        <taxon>Paenibacillus</taxon>
    </lineage>
</organism>
<protein>
    <recommendedName>
        <fullName evidence="3">Atrophied bacterial Ig domain-containing protein</fullName>
    </recommendedName>
</protein>
<dbReference type="RefSeq" id="WP_258388754.1">
    <property type="nucleotide sequence ID" value="NZ_CP091430.1"/>
</dbReference>
<dbReference type="Proteomes" id="UP001057877">
    <property type="component" value="Chromosome"/>
</dbReference>
<feature type="chain" id="PRO_5047233687" description="Atrophied bacterial Ig domain-containing protein" evidence="2">
    <location>
        <begin position="24"/>
        <end position="490"/>
    </location>
</feature>
<keyword evidence="5" id="KW-1185">Reference proteome</keyword>
<feature type="signal peptide" evidence="2">
    <location>
        <begin position="1"/>
        <end position="23"/>
    </location>
</feature>
<feature type="domain" description="Atrophied bacterial Ig" evidence="3">
    <location>
        <begin position="401"/>
        <end position="488"/>
    </location>
</feature>
<proteinExistence type="predicted"/>
<dbReference type="EMBL" id="CP091430">
    <property type="protein sequence ID" value="UVI32705.1"/>
    <property type="molecule type" value="Genomic_DNA"/>
</dbReference>
<name>A0ABY5SGW3_9BACL</name>
<gene>
    <name evidence="4" type="ORF">L1F29_13140</name>
</gene>
<evidence type="ECO:0000256" key="2">
    <source>
        <dbReference type="SAM" id="SignalP"/>
    </source>
</evidence>
<dbReference type="Pfam" id="PF20578">
    <property type="entry name" value="aBig_2"/>
    <property type="match status" value="4"/>
</dbReference>
<accession>A0ABY5SGW3</accession>
<reference evidence="4" key="1">
    <citation type="submission" date="2022-01" db="EMBL/GenBank/DDBJ databases">
        <title>Paenibacillus spongiae sp. nov., isolated from marine sponge.</title>
        <authorList>
            <person name="Li Z."/>
            <person name="Zhang M."/>
        </authorList>
    </citation>
    <scope>NUCLEOTIDE SEQUENCE</scope>
    <source>
        <strain evidence="4">PHS-Z3</strain>
    </source>
</reference>
<feature type="compositionally biased region" description="Acidic residues" evidence="1">
    <location>
        <begin position="85"/>
        <end position="99"/>
    </location>
</feature>
<dbReference type="InterPro" id="IPR046780">
    <property type="entry name" value="aBig_2"/>
</dbReference>
<evidence type="ECO:0000259" key="3">
    <source>
        <dbReference type="Pfam" id="PF20578"/>
    </source>
</evidence>
<sequence>MKKWLAGFLVIMLLLSGGTAAMAHGNSGKKGDHGNKHKHGDKWKDDCDDVVKGLEHALKKVKNEKAKAAIKQNIEAHKLKCKGYEDDDDDDDHDDDDDDRPALTDNQRVTNDKTALQIRYRNGDSASRVTGPIVLDTKGKYGSSIQWSSNKPEVISNNGQNVKRPSGTDETVVMTATIRYKKAQAVKSFTLRVAANASTLTDAQRVEQDKAALQIAFNGSDSASSVTQPLKELPVKGKNGSTITWHSGAPNIISTDGKTVNRPAAGTGDALVALTAVIQYQTAADVKMFQLTVKPYMNDADRVAADKAALAIDYGGSDNASSVTRPFDSLPAKGVNGSAIVWTSSDPAVISHDGKTVRRPVNGAGDIGVVLTAAIHAGSITDYKIFVVTVKQEFTTAEKIAADKAELAIVFADKDSAVSVTKPIGLPPKGYYGSTIAWYSSNPSIMSNTGSVLNRPAKGQGDATVTMTAVISNNGMTDLKSFVIKIKQMS</sequence>
<feature type="domain" description="Atrophied bacterial Ig" evidence="3">
    <location>
        <begin position="109"/>
        <end position="195"/>
    </location>
</feature>
<feature type="region of interest" description="Disordered" evidence="1">
    <location>
        <begin position="82"/>
        <end position="108"/>
    </location>
</feature>